<dbReference type="Pfam" id="PF13401">
    <property type="entry name" value="AAA_22"/>
    <property type="match status" value="1"/>
</dbReference>
<feature type="compositionally biased region" description="Low complexity" evidence="1">
    <location>
        <begin position="449"/>
        <end position="476"/>
    </location>
</feature>
<dbReference type="InterPro" id="IPR052026">
    <property type="entry name" value="ExeA_AAA_ATPase_DNA-bind"/>
</dbReference>
<dbReference type="GO" id="GO:0016887">
    <property type="term" value="F:ATP hydrolysis activity"/>
    <property type="evidence" value="ECO:0007669"/>
    <property type="project" value="InterPro"/>
</dbReference>
<proteinExistence type="predicted"/>
<evidence type="ECO:0000259" key="3">
    <source>
        <dbReference type="Pfam" id="PF13401"/>
    </source>
</evidence>
<keyword evidence="2" id="KW-0472">Membrane</keyword>
<dbReference type="AlphaFoldDB" id="A0A850RD26"/>
<gene>
    <name evidence="4" type="ORF">HW932_07690</name>
</gene>
<accession>A0A850RD26</accession>
<keyword evidence="5" id="KW-1185">Reference proteome</keyword>
<feature type="domain" description="ORC1/DEAH AAA+ ATPase" evidence="3">
    <location>
        <begin position="50"/>
        <end position="170"/>
    </location>
</feature>
<dbReference type="Proteomes" id="UP000592294">
    <property type="component" value="Unassembled WGS sequence"/>
</dbReference>
<keyword evidence="2" id="KW-1133">Transmembrane helix</keyword>
<evidence type="ECO:0000256" key="1">
    <source>
        <dbReference type="SAM" id="MobiDB-lite"/>
    </source>
</evidence>
<dbReference type="SUPFAM" id="SSF52540">
    <property type="entry name" value="P-loop containing nucleoside triphosphate hydrolases"/>
    <property type="match status" value="1"/>
</dbReference>
<name>A0A850RD26_9GAMM</name>
<dbReference type="Gene3D" id="3.30.70.1070">
    <property type="entry name" value="Sporulation related repeat"/>
    <property type="match status" value="1"/>
</dbReference>
<evidence type="ECO:0000313" key="4">
    <source>
        <dbReference type="EMBL" id="NVZ09142.1"/>
    </source>
</evidence>
<reference evidence="4 5" key="1">
    <citation type="submission" date="2020-06" db="EMBL/GenBank/DDBJ databases">
        <title>Whole-genome sequence of Allochromatium humboldtianum DSM 21881, type strain.</title>
        <authorList>
            <person name="Kyndt J.A."/>
            <person name="Meyer T.E."/>
        </authorList>
    </citation>
    <scope>NUCLEOTIDE SEQUENCE [LARGE SCALE GENOMIC DNA]</scope>
    <source>
        <strain evidence="4 5">DSM 21881</strain>
    </source>
</reference>
<dbReference type="RefSeq" id="WP_176975906.1">
    <property type="nucleotide sequence ID" value="NZ_JABZEO010000004.1"/>
</dbReference>
<organism evidence="4 5">
    <name type="scientific">Allochromatium humboldtianum</name>
    <dbReference type="NCBI Taxonomy" id="504901"/>
    <lineage>
        <taxon>Bacteria</taxon>
        <taxon>Pseudomonadati</taxon>
        <taxon>Pseudomonadota</taxon>
        <taxon>Gammaproteobacteria</taxon>
        <taxon>Chromatiales</taxon>
        <taxon>Chromatiaceae</taxon>
        <taxon>Allochromatium</taxon>
    </lineage>
</organism>
<feature type="compositionally biased region" description="Low complexity" evidence="1">
    <location>
        <begin position="262"/>
        <end position="272"/>
    </location>
</feature>
<dbReference type="InterPro" id="IPR027417">
    <property type="entry name" value="P-loop_NTPase"/>
</dbReference>
<feature type="region of interest" description="Disordered" evidence="1">
    <location>
        <begin position="310"/>
        <end position="332"/>
    </location>
</feature>
<protein>
    <submittedName>
        <fullName evidence="4">Sporulation protein</fullName>
    </submittedName>
</protein>
<dbReference type="InterPro" id="IPR049945">
    <property type="entry name" value="AAA_22"/>
</dbReference>
<evidence type="ECO:0000313" key="5">
    <source>
        <dbReference type="Proteomes" id="UP000592294"/>
    </source>
</evidence>
<keyword evidence="2" id="KW-0812">Transmembrane</keyword>
<feature type="region of interest" description="Disordered" evidence="1">
    <location>
        <begin position="423"/>
        <end position="506"/>
    </location>
</feature>
<dbReference type="EMBL" id="JABZEO010000004">
    <property type="protein sequence ID" value="NVZ09142.1"/>
    <property type="molecule type" value="Genomic_DNA"/>
</dbReference>
<dbReference type="InterPro" id="IPR036680">
    <property type="entry name" value="SPOR-like_sf"/>
</dbReference>
<feature type="transmembrane region" description="Helical" evidence="2">
    <location>
        <begin position="392"/>
        <end position="414"/>
    </location>
</feature>
<dbReference type="PANTHER" id="PTHR35894:SF1">
    <property type="entry name" value="PHOSPHORIBULOKINASE _ URIDINE KINASE FAMILY"/>
    <property type="match status" value="1"/>
</dbReference>
<dbReference type="GO" id="GO:0042834">
    <property type="term" value="F:peptidoglycan binding"/>
    <property type="evidence" value="ECO:0007669"/>
    <property type="project" value="InterPro"/>
</dbReference>
<feature type="region of interest" description="Disordered" evidence="1">
    <location>
        <begin position="262"/>
        <end position="296"/>
    </location>
</feature>
<evidence type="ECO:0000256" key="2">
    <source>
        <dbReference type="SAM" id="Phobius"/>
    </source>
</evidence>
<sequence>MSLDPDCLARLKLRQAPFDTLTSEDFLYSDPLLESLVETAARAIGAPGAVVVLAGPDGSGRSVQLMRLLGALDGQYELIAFRSRPNIPFDAVDVTIRAHLRNGGFDNPNRSVADLLAERARSQARLVLAIDDAHLLGGEGLVKLVRLRATVLEAGGQGVRLILVGDPSLSRGRLPLPDLLDDSQVVRLNLRPFNLEQAGAYLRHRLRVAGLEDPDSLLSRGDIAVLQGSAKGLPAALNAQANAWLARRCKSLDGGLRTSLGGRSGTASAAAGVIPAPISAEPQRTPEPRPEPDPLDERLEASEEFLDLEPDTYEPSAPSAPPPPRDPQLSDFLVGGEVPTALAQSEFEQILQRVRQHQPWETAAEPEPKAATREEIKATAPKLRTPYWNRPWFIPVILVFVLAAIAAPVVWQLVMDAKPSTSLLERSKPVSQAPVDRPEAPEPESQPVAPETASAPAQPETTPEAAAEGAPVAGVAEPDDGVSESPDVPSDARPPAEPAPGSEAPRDEWAEDLAWLMRQDPERFTIQLVAARDLQTARGVLDPQALEGVRYVQTRSYVIAVLGSFPSRTQAARELPGLPAPVRDNGPWIRTIGSIRDSLP</sequence>
<feature type="compositionally biased region" description="Basic and acidic residues" evidence="1">
    <location>
        <begin position="284"/>
        <end position="296"/>
    </location>
</feature>
<comment type="caution">
    <text evidence="4">The sequence shown here is derived from an EMBL/GenBank/DDBJ whole genome shotgun (WGS) entry which is preliminary data.</text>
</comment>
<dbReference type="PANTHER" id="PTHR35894">
    <property type="entry name" value="GENERAL SECRETION PATHWAY PROTEIN A-RELATED"/>
    <property type="match status" value="1"/>
</dbReference>